<accession>A0A943DCF3</accession>
<feature type="domain" description="Beta-galactosidase trimerisation" evidence="11">
    <location>
        <begin position="400"/>
        <end position="606"/>
    </location>
</feature>
<reference evidence="13" key="1">
    <citation type="submission" date="2021-02" db="EMBL/GenBank/DDBJ databases">
        <title>Infant gut strain persistence is associated with maternal origin, phylogeny, and functional potential including surface adhesion and iron acquisition.</title>
        <authorList>
            <person name="Lou Y.C."/>
        </authorList>
    </citation>
    <scope>NUCLEOTIDE SEQUENCE</scope>
    <source>
        <strain evidence="13">L3_101_000M1_dasL3_101_000M1_concoct_87</strain>
    </source>
</reference>
<dbReference type="Gene3D" id="3.40.50.880">
    <property type="match status" value="1"/>
</dbReference>
<dbReference type="GO" id="GO:0004565">
    <property type="term" value="F:beta-galactosidase activity"/>
    <property type="evidence" value="ECO:0007669"/>
    <property type="project" value="UniProtKB-EC"/>
</dbReference>
<evidence type="ECO:0000259" key="10">
    <source>
        <dbReference type="Pfam" id="PF02449"/>
    </source>
</evidence>
<feature type="domain" description="Beta-galactosidase C-terminal" evidence="12">
    <location>
        <begin position="616"/>
        <end position="666"/>
    </location>
</feature>
<keyword evidence="9" id="KW-0479">Metal-binding</keyword>
<comment type="catalytic activity">
    <reaction evidence="1 6">
        <text>Hydrolysis of terminal non-reducing beta-D-galactose residues in beta-D-galactosides.</text>
        <dbReference type="EC" id="3.2.1.23"/>
    </reaction>
</comment>
<comment type="caution">
    <text evidence="13">The sequence shown here is derived from an EMBL/GenBank/DDBJ whole genome shotgun (WGS) entry which is preliminary data.</text>
</comment>
<feature type="binding site" evidence="9">
    <location>
        <position position="158"/>
    </location>
    <ligand>
        <name>Zn(2+)</name>
        <dbReference type="ChEBI" id="CHEBI:29105"/>
    </ligand>
</feature>
<dbReference type="InterPro" id="IPR013529">
    <property type="entry name" value="Glyco_hydro_42_N"/>
</dbReference>
<dbReference type="AlphaFoldDB" id="A0A943DCF3"/>
<keyword evidence="4 6" id="KW-0378">Hydrolase</keyword>
<evidence type="ECO:0000256" key="3">
    <source>
        <dbReference type="ARBA" id="ARBA00012756"/>
    </source>
</evidence>
<dbReference type="GO" id="GO:0046872">
    <property type="term" value="F:metal ion binding"/>
    <property type="evidence" value="ECO:0007669"/>
    <property type="project" value="UniProtKB-KW"/>
</dbReference>
<feature type="binding site" evidence="9">
    <location>
        <position position="163"/>
    </location>
    <ligand>
        <name>Zn(2+)</name>
        <dbReference type="ChEBI" id="CHEBI:29105"/>
    </ligand>
</feature>
<dbReference type="Pfam" id="PF08532">
    <property type="entry name" value="Glyco_hydro_42M"/>
    <property type="match status" value="1"/>
</dbReference>
<evidence type="ECO:0000256" key="8">
    <source>
        <dbReference type="PIRSR" id="PIRSR001084-2"/>
    </source>
</evidence>
<comment type="similarity">
    <text evidence="2 6">Belongs to the glycosyl hydrolase 42 family.</text>
</comment>
<proteinExistence type="inferred from homology"/>
<evidence type="ECO:0000313" key="14">
    <source>
        <dbReference type="Proteomes" id="UP000759273"/>
    </source>
</evidence>
<dbReference type="GO" id="GO:0006012">
    <property type="term" value="P:galactose metabolic process"/>
    <property type="evidence" value="ECO:0007669"/>
    <property type="project" value="InterPro"/>
</dbReference>
<evidence type="ECO:0000313" key="13">
    <source>
        <dbReference type="EMBL" id="MBS5333188.1"/>
    </source>
</evidence>
<dbReference type="PANTHER" id="PTHR36447">
    <property type="entry name" value="BETA-GALACTOSIDASE GANA"/>
    <property type="match status" value="1"/>
</dbReference>
<feature type="binding site" evidence="9">
    <location>
        <position position="160"/>
    </location>
    <ligand>
        <name>Zn(2+)</name>
        <dbReference type="ChEBI" id="CHEBI:29105"/>
    </ligand>
</feature>
<keyword evidence="9" id="KW-0862">Zinc</keyword>
<evidence type="ECO:0000256" key="6">
    <source>
        <dbReference type="PIRNR" id="PIRNR001084"/>
    </source>
</evidence>
<dbReference type="GO" id="GO:0009341">
    <property type="term" value="C:beta-galactosidase complex"/>
    <property type="evidence" value="ECO:0007669"/>
    <property type="project" value="InterPro"/>
</dbReference>
<dbReference type="CDD" id="cd03143">
    <property type="entry name" value="A4_beta-galactosidase_middle_domain"/>
    <property type="match status" value="1"/>
</dbReference>
<feature type="binding site" evidence="8">
    <location>
        <position position="152"/>
    </location>
    <ligand>
        <name>substrate</name>
    </ligand>
</feature>
<dbReference type="PIRSF" id="PIRSF001084">
    <property type="entry name" value="B-galactosidase"/>
    <property type="match status" value="1"/>
</dbReference>
<dbReference type="EMBL" id="JAGZGG010000033">
    <property type="protein sequence ID" value="MBS5333188.1"/>
    <property type="molecule type" value="Genomic_DNA"/>
</dbReference>
<evidence type="ECO:0000256" key="1">
    <source>
        <dbReference type="ARBA" id="ARBA00001412"/>
    </source>
</evidence>
<dbReference type="SUPFAM" id="SSF52317">
    <property type="entry name" value="Class I glutamine amidotransferase-like"/>
    <property type="match status" value="1"/>
</dbReference>
<evidence type="ECO:0000259" key="12">
    <source>
        <dbReference type="Pfam" id="PF08533"/>
    </source>
</evidence>
<dbReference type="EC" id="3.2.1.23" evidence="3 6"/>
<evidence type="ECO:0000256" key="5">
    <source>
        <dbReference type="ARBA" id="ARBA00023295"/>
    </source>
</evidence>
<dbReference type="Pfam" id="PF08533">
    <property type="entry name" value="Glyco_hydro_42C"/>
    <property type="match status" value="1"/>
</dbReference>
<dbReference type="InterPro" id="IPR013738">
    <property type="entry name" value="Beta_galactosidase_Trimer"/>
</dbReference>
<feature type="domain" description="Glycoside hydrolase family 42 N-terminal" evidence="10">
    <location>
        <begin position="15"/>
        <end position="389"/>
    </location>
</feature>
<dbReference type="InterPro" id="IPR017853">
    <property type="entry name" value="GH"/>
</dbReference>
<dbReference type="SUPFAM" id="SSF51445">
    <property type="entry name" value="(Trans)glycosidases"/>
    <property type="match status" value="1"/>
</dbReference>
<gene>
    <name evidence="13" type="ORF">KHY36_11755</name>
</gene>
<dbReference type="InterPro" id="IPR003476">
    <property type="entry name" value="Glyco_hydro_42"/>
</dbReference>
<evidence type="ECO:0000256" key="7">
    <source>
        <dbReference type="PIRSR" id="PIRSR001084-1"/>
    </source>
</evidence>
<protein>
    <recommendedName>
        <fullName evidence="3 6">Beta-galactosidase</fullName>
        <shortName evidence="6">Beta-gal</shortName>
        <ecNumber evidence="3 6">3.2.1.23</ecNumber>
    </recommendedName>
</protein>
<dbReference type="InterPro" id="IPR013739">
    <property type="entry name" value="Beta_galactosidase_C"/>
</dbReference>
<dbReference type="Pfam" id="PF02449">
    <property type="entry name" value="Glyco_hydro_42"/>
    <property type="match status" value="1"/>
</dbReference>
<dbReference type="Gene3D" id="3.20.20.80">
    <property type="entry name" value="Glycosidases"/>
    <property type="match status" value="1"/>
</dbReference>
<evidence type="ECO:0000259" key="11">
    <source>
        <dbReference type="Pfam" id="PF08532"/>
    </source>
</evidence>
<sequence length="674" mass="76211">MKTITKAPILFRGGDYNPDQWLDRPDILEKDVEMMKKAGMNTATLGVFAWAKYEPQEGEYDFAWLRETMDRLYAAGIYTELATPCGAKPNWMAKKYPEILRVQANGVTDHQGMRHNACPSSPIYREKVHNIIEKLVEAVGDHPGLILWHISNELGGDCYCPRCQTRFRDWLRDKYKTIDALNHAWWTGFWSHHYNDFDEIEPPFENGEQSLLGLKLDWRRFTTWNMTDYVHSETELLHKLTPNVPITTNLMEYFPGLDYHYLQKELDFVCWDSYPHWGRPDRSITTTFAMTAFDHALIRGCKRDVPFFTMESTPSLVNWHEYNKLKRPGVNRLQGLQTVACGGDGVQYFQWRKGRGGTEQWHGAVVDHDGRDDTRVFKDVTETNAALNALTPVIGSLPRAEAALIFDWDSRWALEDAWGMQIQQKNLRETVCALHEQLGRCGVDADVIGVEESLDRYKVVVLPMLYMVKPGFGEKIRQFVANGGTVIGTYLLGYVNDSTLAWLGGFPGDGLREVFGVTATELDTLYPGERNTAAFPDGSKAAIQDYCELLETTDNTDVLATYGEDFYKGYAVATHHAFGKGHAYYVAARMDADGNAKVFRAAMAQAGCTMQTLPDGVEYHCREDERAVYHFYLNTTETDKTVAVPTGADLLTGKTVSGEVTLGRYGACAVEVVK</sequence>
<feature type="active site" description="Nucleophile" evidence="7">
    <location>
        <position position="311"/>
    </location>
</feature>
<dbReference type="Gene3D" id="2.60.40.1180">
    <property type="entry name" value="Golgi alpha-mannosidase II"/>
    <property type="match status" value="1"/>
</dbReference>
<dbReference type="InterPro" id="IPR029062">
    <property type="entry name" value="Class_I_gatase-like"/>
</dbReference>
<dbReference type="PANTHER" id="PTHR36447:SF1">
    <property type="entry name" value="BETA-GALACTOSIDASE GANA"/>
    <property type="match status" value="1"/>
</dbReference>
<feature type="active site" description="Proton donor" evidence="7">
    <location>
        <position position="153"/>
    </location>
</feature>
<dbReference type="InterPro" id="IPR013780">
    <property type="entry name" value="Glyco_hydro_b"/>
</dbReference>
<dbReference type="Proteomes" id="UP000759273">
    <property type="component" value="Unassembled WGS sequence"/>
</dbReference>
<organism evidence="13 14">
    <name type="scientific">Subdoligranulum variabile</name>
    <dbReference type="NCBI Taxonomy" id="214851"/>
    <lineage>
        <taxon>Bacteria</taxon>
        <taxon>Bacillati</taxon>
        <taxon>Bacillota</taxon>
        <taxon>Clostridia</taxon>
        <taxon>Eubacteriales</taxon>
        <taxon>Oscillospiraceae</taxon>
        <taxon>Subdoligranulum</taxon>
    </lineage>
</organism>
<evidence type="ECO:0000256" key="9">
    <source>
        <dbReference type="PIRSR" id="PIRSR001084-3"/>
    </source>
</evidence>
<feature type="binding site" evidence="9">
    <location>
        <position position="118"/>
    </location>
    <ligand>
        <name>Zn(2+)</name>
        <dbReference type="ChEBI" id="CHEBI:29105"/>
    </ligand>
</feature>
<feature type="binding site" evidence="8">
    <location>
        <position position="114"/>
    </location>
    <ligand>
        <name>substrate</name>
    </ligand>
</feature>
<feature type="binding site" evidence="8">
    <location>
        <position position="319"/>
    </location>
    <ligand>
        <name>substrate</name>
    </ligand>
</feature>
<name>A0A943DCF3_9FIRM</name>
<evidence type="ECO:0000256" key="4">
    <source>
        <dbReference type="ARBA" id="ARBA00022801"/>
    </source>
</evidence>
<evidence type="ECO:0000256" key="2">
    <source>
        <dbReference type="ARBA" id="ARBA00005940"/>
    </source>
</evidence>
<keyword evidence="5 6" id="KW-0326">Glycosidase</keyword>